<dbReference type="EMBL" id="CP022278">
    <property type="protein sequence ID" value="ASK27310.1"/>
    <property type="molecule type" value="Genomic_DNA"/>
</dbReference>
<evidence type="ECO:0000256" key="4">
    <source>
        <dbReference type="ARBA" id="ARBA00022475"/>
    </source>
</evidence>
<protein>
    <submittedName>
        <fullName evidence="8">Protein RarD</fullName>
    </submittedName>
</protein>
<evidence type="ECO:0000256" key="7">
    <source>
        <dbReference type="ARBA" id="ARBA00023136"/>
    </source>
</evidence>
<name>A0A220S1D0_9NEIS</name>
<dbReference type="RefSeq" id="WP_089036020.1">
    <property type="nucleotide sequence ID" value="NZ_CP022278.1"/>
</dbReference>
<reference evidence="8 9" key="1">
    <citation type="submission" date="2017-06" db="EMBL/GenBank/DDBJ databases">
        <title>Neisseria chenwenguii sp. nov., isolated from the intestinal contents of Tibetan Plateau Pika in Yushu, Qinghai Province, China.</title>
        <authorList>
            <person name="Zhang G."/>
        </authorList>
    </citation>
    <scope>NUCLEOTIDE SEQUENCE [LARGE SCALE GENOMIC DNA]</scope>
    <source>
        <strain evidence="8 9">10023</strain>
    </source>
</reference>
<evidence type="ECO:0000313" key="9">
    <source>
        <dbReference type="Proteomes" id="UP000198238"/>
    </source>
</evidence>
<evidence type="ECO:0000256" key="5">
    <source>
        <dbReference type="ARBA" id="ARBA00022692"/>
    </source>
</evidence>
<evidence type="ECO:0000256" key="1">
    <source>
        <dbReference type="ARBA" id="ARBA00004651"/>
    </source>
</evidence>
<evidence type="ECO:0000256" key="6">
    <source>
        <dbReference type="ARBA" id="ARBA00022989"/>
    </source>
</evidence>
<dbReference type="Proteomes" id="UP000198238">
    <property type="component" value="Chromosome"/>
</dbReference>
<dbReference type="AlphaFoldDB" id="A0A220S1D0"/>
<dbReference type="SUPFAM" id="SSF103481">
    <property type="entry name" value="Multidrug resistance efflux transporter EmrE"/>
    <property type="match status" value="2"/>
</dbReference>
<dbReference type="OrthoDB" id="369870at2"/>
<dbReference type="Pfam" id="PF00892">
    <property type="entry name" value="EamA"/>
    <property type="match status" value="1"/>
</dbReference>
<dbReference type="InterPro" id="IPR004626">
    <property type="entry name" value="RarD"/>
</dbReference>
<keyword evidence="7" id="KW-0472">Membrane</keyword>
<dbReference type="PANTHER" id="PTHR22911:SF137">
    <property type="entry name" value="SOLUTE CARRIER FAMILY 35 MEMBER G2-RELATED"/>
    <property type="match status" value="1"/>
</dbReference>
<dbReference type="NCBIfam" id="TIGR00688">
    <property type="entry name" value="rarD"/>
    <property type="match status" value="1"/>
</dbReference>
<evidence type="ECO:0000313" key="8">
    <source>
        <dbReference type="EMBL" id="ASK27310.1"/>
    </source>
</evidence>
<keyword evidence="5" id="KW-0812">Transmembrane</keyword>
<evidence type="ECO:0000256" key="2">
    <source>
        <dbReference type="ARBA" id="ARBA00007362"/>
    </source>
</evidence>
<proteinExistence type="inferred from homology"/>
<dbReference type="PANTHER" id="PTHR22911">
    <property type="entry name" value="ACYL-MALONYL CONDENSING ENZYME-RELATED"/>
    <property type="match status" value="1"/>
</dbReference>
<dbReference type="GO" id="GO:0005886">
    <property type="term" value="C:plasma membrane"/>
    <property type="evidence" value="ECO:0007669"/>
    <property type="project" value="UniProtKB-SubCell"/>
</dbReference>
<gene>
    <name evidence="8" type="primary">rarD</name>
    <name evidence="8" type="ORF">BG910_05775</name>
</gene>
<evidence type="ECO:0000256" key="3">
    <source>
        <dbReference type="ARBA" id="ARBA00022448"/>
    </source>
</evidence>
<dbReference type="KEGG" id="nei:BG910_05775"/>
<organism evidence="8 9">
    <name type="scientific">Neisseria chenwenguii</name>
    <dbReference type="NCBI Taxonomy" id="1853278"/>
    <lineage>
        <taxon>Bacteria</taxon>
        <taxon>Pseudomonadati</taxon>
        <taxon>Pseudomonadota</taxon>
        <taxon>Betaproteobacteria</taxon>
        <taxon>Neisseriales</taxon>
        <taxon>Neisseriaceae</taxon>
        <taxon>Neisseria</taxon>
    </lineage>
</organism>
<dbReference type="InterPro" id="IPR000620">
    <property type="entry name" value="EamA_dom"/>
</dbReference>
<keyword evidence="9" id="KW-1185">Reference proteome</keyword>
<comment type="subcellular location">
    <subcellularLocation>
        <location evidence="1">Cell membrane</location>
        <topology evidence="1">Multi-pass membrane protein</topology>
    </subcellularLocation>
</comment>
<dbReference type="InterPro" id="IPR037185">
    <property type="entry name" value="EmrE-like"/>
</dbReference>
<comment type="similarity">
    <text evidence="2">Belongs to the EamA transporter family.</text>
</comment>
<keyword evidence="6" id="KW-1133">Transmembrane helix</keyword>
<keyword evidence="4" id="KW-1003">Cell membrane</keyword>
<keyword evidence="3" id="KW-0813">Transport</keyword>
<accession>A0A220S1D0</accession>
<sequence>MNPAPAQSADYRTGLVYAAGCYLLWGVFPLYWYPLVGSSAGADWILAQRIVWSAVFSLAVLLFMKQGRSLLRAFADRRLLTVFSCSAAAISANWLVYLWAVSRGRVLDASLGYFMAPLINILFGRLFLGEPLGRTQLFSVACAAAGIVWLAVPAGQMPWISLMLAFSFGIYSLLRKRALLDALTGMTLETLLMQPFAAAYLWYAAQHGAISFAALNALQTAVIIGSGAVTVIPLLLFAAAAKRISLSDLGMIQYLSPTMQFVLGLALFHETFDIHRFAGYAWVWLGVVVYAFGAVRRKAV</sequence>